<evidence type="ECO:0000313" key="1">
    <source>
        <dbReference type="EMBL" id="SET23038.1"/>
    </source>
</evidence>
<organism evidence="1 2">
    <name type="scientific">Enterocloster lavalensis</name>
    <dbReference type="NCBI Taxonomy" id="460384"/>
    <lineage>
        <taxon>Bacteria</taxon>
        <taxon>Bacillati</taxon>
        <taxon>Bacillota</taxon>
        <taxon>Clostridia</taxon>
        <taxon>Lachnospirales</taxon>
        <taxon>Lachnospiraceae</taxon>
        <taxon>Enterocloster</taxon>
    </lineage>
</organism>
<dbReference type="GeneID" id="93278419"/>
<proteinExistence type="predicted"/>
<reference evidence="2" key="1">
    <citation type="submission" date="2016-10" db="EMBL/GenBank/DDBJ databases">
        <authorList>
            <person name="Varghese N."/>
            <person name="Submissions S."/>
        </authorList>
    </citation>
    <scope>NUCLEOTIDE SEQUENCE [LARGE SCALE GENOMIC DNA]</scope>
    <source>
        <strain evidence="2">NLAE-zl-G277</strain>
    </source>
</reference>
<dbReference type="EMBL" id="FOIM01000003">
    <property type="protein sequence ID" value="SET23038.1"/>
    <property type="molecule type" value="Genomic_DNA"/>
</dbReference>
<accession>A0A1I0CTC1</accession>
<dbReference type="AlphaFoldDB" id="A0A1I0CTC1"/>
<dbReference type="RefSeq" id="WP_007712547.1">
    <property type="nucleotide sequence ID" value="NZ_CABJCG010000001.1"/>
</dbReference>
<dbReference type="Proteomes" id="UP000198508">
    <property type="component" value="Unassembled WGS sequence"/>
</dbReference>
<name>A0A1I0CTC1_9FIRM</name>
<keyword evidence="2" id="KW-1185">Reference proteome</keyword>
<protein>
    <submittedName>
        <fullName evidence="1">Uncharacterized protein</fullName>
    </submittedName>
</protein>
<gene>
    <name evidence="1" type="ORF">SAMN05216313_103160</name>
</gene>
<sequence length="93" mass="10843">MEADWKRDPRLKAMNPEKIKLLEHFADRVQHTEKNQLMQAFMAMNMEAKQRGLQFNDKETNLIVSILTSGMAPEEKKKLDILKMLSKKMAGPR</sequence>
<evidence type="ECO:0000313" key="2">
    <source>
        <dbReference type="Proteomes" id="UP000198508"/>
    </source>
</evidence>